<feature type="non-terminal residue" evidence="1">
    <location>
        <position position="170"/>
    </location>
</feature>
<protein>
    <submittedName>
        <fullName evidence="1">16220_t:CDS:1</fullName>
    </submittedName>
</protein>
<accession>A0ACA9PV43</accession>
<comment type="caution">
    <text evidence="1">The sequence shown here is derived from an EMBL/GenBank/DDBJ whole genome shotgun (WGS) entry which is preliminary data.</text>
</comment>
<dbReference type="Proteomes" id="UP000789525">
    <property type="component" value="Unassembled WGS sequence"/>
</dbReference>
<proteinExistence type="predicted"/>
<evidence type="ECO:0000313" key="2">
    <source>
        <dbReference type="Proteomes" id="UP000789525"/>
    </source>
</evidence>
<organism evidence="1 2">
    <name type="scientific">Acaulospora colombiana</name>
    <dbReference type="NCBI Taxonomy" id="27376"/>
    <lineage>
        <taxon>Eukaryota</taxon>
        <taxon>Fungi</taxon>
        <taxon>Fungi incertae sedis</taxon>
        <taxon>Mucoromycota</taxon>
        <taxon>Glomeromycotina</taxon>
        <taxon>Glomeromycetes</taxon>
        <taxon>Diversisporales</taxon>
        <taxon>Acaulosporaceae</taxon>
        <taxon>Acaulospora</taxon>
    </lineage>
</organism>
<sequence>IGLRVGTILIALLVFGTSILGAYTAFAFVDTTTPFSTSLGYINGIWHVVKGIICIGGLYGAYTEDKRLVHLFAVIISVTAMIHLVFGIGLVVVGFKNQDRLVDLCLHKINVTSTSGLSWQPNHVWLTPFNKRANSTTTPTTTATPTETSTATSTDSTTTDNTASCQTAVK</sequence>
<dbReference type="EMBL" id="CAJVPT010040764">
    <property type="protein sequence ID" value="CAG8726292.1"/>
    <property type="molecule type" value="Genomic_DNA"/>
</dbReference>
<gene>
    <name evidence="1" type="ORF">ACOLOM_LOCUS11391</name>
</gene>
<keyword evidence="2" id="KW-1185">Reference proteome</keyword>
<name>A0ACA9PV43_9GLOM</name>
<reference evidence="1" key="1">
    <citation type="submission" date="2021-06" db="EMBL/GenBank/DDBJ databases">
        <authorList>
            <person name="Kallberg Y."/>
            <person name="Tangrot J."/>
            <person name="Rosling A."/>
        </authorList>
    </citation>
    <scope>NUCLEOTIDE SEQUENCE</scope>
    <source>
        <strain evidence="1">CL356</strain>
    </source>
</reference>
<feature type="non-terminal residue" evidence="1">
    <location>
        <position position="1"/>
    </location>
</feature>
<evidence type="ECO:0000313" key="1">
    <source>
        <dbReference type="EMBL" id="CAG8726292.1"/>
    </source>
</evidence>